<gene>
    <name evidence="1" type="ORF">J416_02906</name>
</gene>
<accession>N4WXY2</accession>
<sequence>MEANLKTLSLIGHFNRSILNVSNKGNHYEDTFAESRFKAIKIEFMNGSHFINQQDLDLE</sequence>
<dbReference type="AlphaFoldDB" id="N4WXY2"/>
<reference evidence="1 2" key="1">
    <citation type="submission" date="2013-03" db="EMBL/GenBank/DDBJ databases">
        <title>Draft genome sequence of Gracibacillus halophilus YIM-C55.5, a moderately halophilic and thermophilic organism from the Xiaochaidamu salt lake.</title>
        <authorList>
            <person name="Sugumar T."/>
            <person name="Polireddy D.R."/>
            <person name="Antony A."/>
            <person name="Madhava Y.R."/>
            <person name="Sivakumar N."/>
        </authorList>
    </citation>
    <scope>NUCLEOTIDE SEQUENCE [LARGE SCALE GENOMIC DNA]</scope>
    <source>
        <strain evidence="1 2">YIM-C55.5</strain>
    </source>
</reference>
<name>N4WXY2_9BACI</name>
<proteinExistence type="predicted"/>
<dbReference type="STRING" id="1308866.J416_02906"/>
<evidence type="ECO:0000313" key="2">
    <source>
        <dbReference type="Proteomes" id="UP000012283"/>
    </source>
</evidence>
<organism evidence="1 2">
    <name type="scientific">Gracilibacillus halophilus YIM-C55.5</name>
    <dbReference type="NCBI Taxonomy" id="1308866"/>
    <lineage>
        <taxon>Bacteria</taxon>
        <taxon>Bacillati</taxon>
        <taxon>Bacillota</taxon>
        <taxon>Bacilli</taxon>
        <taxon>Bacillales</taxon>
        <taxon>Bacillaceae</taxon>
        <taxon>Gracilibacillus</taxon>
    </lineage>
</organism>
<dbReference type="PATRIC" id="fig|1308866.3.peg.590"/>
<evidence type="ECO:0000313" key="1">
    <source>
        <dbReference type="EMBL" id="ENH97926.1"/>
    </source>
</evidence>
<comment type="caution">
    <text evidence="1">The sequence shown here is derived from an EMBL/GenBank/DDBJ whole genome shotgun (WGS) entry which is preliminary data.</text>
</comment>
<dbReference type="Proteomes" id="UP000012283">
    <property type="component" value="Unassembled WGS sequence"/>
</dbReference>
<protein>
    <submittedName>
        <fullName evidence="1">Uncharacterized protein</fullName>
    </submittedName>
</protein>
<dbReference type="EMBL" id="APML01000011">
    <property type="protein sequence ID" value="ENH97926.1"/>
    <property type="molecule type" value="Genomic_DNA"/>
</dbReference>
<keyword evidence="2" id="KW-1185">Reference proteome</keyword>